<evidence type="ECO:0000256" key="7">
    <source>
        <dbReference type="ARBA" id="ARBA00022723"/>
    </source>
</evidence>
<dbReference type="AlphaFoldDB" id="A0A4Y2BV38"/>
<keyword evidence="9" id="KW-0492">Microsome</keyword>
<reference evidence="17 18" key="1">
    <citation type="journal article" date="2019" name="Sci. Rep.">
        <title>Orb-weaving spider Araneus ventricosus genome elucidates the spidroin gene catalogue.</title>
        <authorList>
            <person name="Kono N."/>
            <person name="Nakamura H."/>
            <person name="Ohtoshi R."/>
            <person name="Moran D.A.P."/>
            <person name="Shinohara A."/>
            <person name="Yoshida Y."/>
            <person name="Fujiwara M."/>
            <person name="Mori M."/>
            <person name="Tomita M."/>
            <person name="Arakawa K."/>
        </authorList>
    </citation>
    <scope>NUCLEOTIDE SEQUENCE [LARGE SCALE GENOMIC DNA]</scope>
</reference>
<dbReference type="Pfam" id="PF00067">
    <property type="entry name" value="p450"/>
    <property type="match status" value="1"/>
</dbReference>
<evidence type="ECO:0000256" key="9">
    <source>
        <dbReference type="ARBA" id="ARBA00022848"/>
    </source>
</evidence>
<evidence type="ECO:0000256" key="4">
    <source>
        <dbReference type="ARBA" id="ARBA00004406"/>
    </source>
</evidence>
<proteinExistence type="inferred from homology"/>
<evidence type="ECO:0000256" key="16">
    <source>
        <dbReference type="SAM" id="Phobius"/>
    </source>
</evidence>
<dbReference type="GO" id="GO:0016705">
    <property type="term" value="F:oxidoreductase activity, acting on paired donors, with incorporation or reduction of molecular oxygen"/>
    <property type="evidence" value="ECO:0007669"/>
    <property type="project" value="InterPro"/>
</dbReference>
<accession>A0A4Y2BV38</accession>
<dbReference type="OrthoDB" id="6422850at2759"/>
<comment type="caution">
    <text evidence="17">The sequence shown here is derived from an EMBL/GenBank/DDBJ whole genome shotgun (WGS) entry which is preliminary data.</text>
</comment>
<keyword evidence="11 14" id="KW-0408">Iron</keyword>
<dbReference type="GO" id="GO:0005506">
    <property type="term" value="F:iron ion binding"/>
    <property type="evidence" value="ECO:0007669"/>
    <property type="project" value="InterPro"/>
</dbReference>
<dbReference type="FunFam" id="1.10.630.10:FF:000238">
    <property type="entry name" value="Cytochrome P450 2A6"/>
    <property type="match status" value="1"/>
</dbReference>
<evidence type="ECO:0000313" key="18">
    <source>
        <dbReference type="Proteomes" id="UP000499080"/>
    </source>
</evidence>
<dbReference type="PROSITE" id="PS00086">
    <property type="entry name" value="CYTOCHROME_P450"/>
    <property type="match status" value="1"/>
</dbReference>
<keyword evidence="16" id="KW-1133">Transmembrane helix</keyword>
<evidence type="ECO:0000256" key="8">
    <source>
        <dbReference type="ARBA" id="ARBA00022824"/>
    </source>
</evidence>
<dbReference type="InterPro" id="IPR017972">
    <property type="entry name" value="Cyt_P450_CS"/>
</dbReference>
<keyword evidence="13 16" id="KW-0472">Membrane</keyword>
<dbReference type="GO" id="GO:0005789">
    <property type="term" value="C:endoplasmic reticulum membrane"/>
    <property type="evidence" value="ECO:0007669"/>
    <property type="project" value="UniProtKB-SubCell"/>
</dbReference>
<keyword evidence="6 14" id="KW-0349">Heme</keyword>
<evidence type="ECO:0000256" key="5">
    <source>
        <dbReference type="ARBA" id="ARBA00010617"/>
    </source>
</evidence>
<name>A0A4Y2BV38_ARAVE</name>
<keyword evidence="18" id="KW-1185">Reference proteome</keyword>
<evidence type="ECO:0000256" key="3">
    <source>
        <dbReference type="ARBA" id="ARBA00004174"/>
    </source>
</evidence>
<feature type="transmembrane region" description="Helical" evidence="16">
    <location>
        <begin position="15"/>
        <end position="35"/>
    </location>
</feature>
<dbReference type="InterPro" id="IPR050182">
    <property type="entry name" value="Cytochrome_P450_fam2"/>
</dbReference>
<dbReference type="PANTHER" id="PTHR24300">
    <property type="entry name" value="CYTOCHROME P450 508A4-RELATED"/>
    <property type="match status" value="1"/>
</dbReference>
<dbReference type="InterPro" id="IPR002401">
    <property type="entry name" value="Cyt_P450_E_grp-I"/>
</dbReference>
<evidence type="ECO:0000256" key="12">
    <source>
        <dbReference type="ARBA" id="ARBA00023033"/>
    </source>
</evidence>
<evidence type="ECO:0000256" key="14">
    <source>
        <dbReference type="PIRSR" id="PIRSR602401-1"/>
    </source>
</evidence>
<keyword evidence="12 15" id="KW-0503">Monooxygenase</keyword>
<dbReference type="Gene3D" id="1.10.630.10">
    <property type="entry name" value="Cytochrome P450"/>
    <property type="match status" value="1"/>
</dbReference>
<dbReference type="EMBL" id="BGPR01000110">
    <property type="protein sequence ID" value="GBL95325.1"/>
    <property type="molecule type" value="Genomic_DNA"/>
</dbReference>
<dbReference type="SUPFAM" id="SSF48264">
    <property type="entry name" value="Cytochrome P450"/>
    <property type="match status" value="1"/>
</dbReference>
<dbReference type="GO" id="GO:0020037">
    <property type="term" value="F:heme binding"/>
    <property type="evidence" value="ECO:0007669"/>
    <property type="project" value="InterPro"/>
</dbReference>
<protein>
    <submittedName>
        <fullName evidence="17">Cytochrome P450 2J5</fullName>
    </submittedName>
</protein>
<evidence type="ECO:0000256" key="1">
    <source>
        <dbReference type="ARBA" id="ARBA00001971"/>
    </source>
</evidence>
<sequence length="511" mass="58221">MASEVVYNYYNFKNFSPAIGSLLLVIGSFAFWKLLPRVLQWYDSRRKRVPGPTGLPLVGYLPFLGNEPHKKFWEMREKYGDVIGIDVGRKFLVVLNEYKVMKEVLCHPAALNRAPDLFRHLGHSGFVSENGERWIEQRRYSMTVARDLGLGRGQWQNLVKEETVNFLLKLRQLKGKPTDISHELAISLASNIISLLIGRRLSEDEAEKLQLSVNYSDVALIYMGPSNPTTIVPALRKVCEVFKIAGYDKAMKIIQSFSSFIKEEINRHKISRSFQDVPDFINSYLVKISEMSSSNDMNHGFSETTLEGTLNLLFLASSDTIFSSLGWLFRLMCEHKDIQDKVYAELTDVLGKDGEARYEGREKIPYTFAVIMEAQRYGSIVPLSGSRIAFDDIPVNGYIIPKGSEITANLWALHHDPSYWDEPGEFRPERFLTDDGTKLIRHLSSYAPFSVGRRNCPGETIAWMEILSYFSEVIRNFEISTPLGLKPEFKIVNGLVSRLAPQALCFKERNA</sequence>
<dbReference type="PRINTS" id="PR00385">
    <property type="entry name" value="P450"/>
</dbReference>
<comment type="similarity">
    <text evidence="5 15">Belongs to the cytochrome P450 family.</text>
</comment>
<gene>
    <name evidence="17" type="primary">Cyp2j5_3</name>
    <name evidence="17" type="ORF">AVEN_37767_1</name>
</gene>
<feature type="binding site" description="axial binding residue" evidence="14">
    <location>
        <position position="456"/>
    </location>
    <ligand>
        <name>heme</name>
        <dbReference type="ChEBI" id="CHEBI:30413"/>
    </ligand>
    <ligandPart>
        <name>Fe</name>
        <dbReference type="ChEBI" id="CHEBI:18248"/>
    </ligandPart>
</feature>
<comment type="subcellular location">
    <subcellularLocation>
        <location evidence="4">Endoplasmic reticulum membrane</location>
        <topology evidence="4">Peripheral membrane protein</topology>
    </subcellularLocation>
    <subcellularLocation>
        <location evidence="3">Microsome membrane</location>
        <topology evidence="3">Peripheral membrane protein</topology>
    </subcellularLocation>
</comment>
<keyword evidence="8" id="KW-0256">Endoplasmic reticulum</keyword>
<evidence type="ECO:0000256" key="2">
    <source>
        <dbReference type="ARBA" id="ARBA00003690"/>
    </source>
</evidence>
<evidence type="ECO:0000256" key="15">
    <source>
        <dbReference type="RuleBase" id="RU000461"/>
    </source>
</evidence>
<keyword evidence="10 15" id="KW-0560">Oxidoreductase</keyword>
<dbReference type="PRINTS" id="PR00463">
    <property type="entry name" value="EP450I"/>
</dbReference>
<evidence type="ECO:0000256" key="10">
    <source>
        <dbReference type="ARBA" id="ARBA00023002"/>
    </source>
</evidence>
<evidence type="ECO:0000256" key="11">
    <source>
        <dbReference type="ARBA" id="ARBA00023004"/>
    </source>
</evidence>
<evidence type="ECO:0000256" key="13">
    <source>
        <dbReference type="ARBA" id="ARBA00023136"/>
    </source>
</evidence>
<dbReference type="GO" id="GO:0004497">
    <property type="term" value="F:monooxygenase activity"/>
    <property type="evidence" value="ECO:0007669"/>
    <property type="project" value="UniProtKB-KW"/>
</dbReference>
<evidence type="ECO:0000313" key="17">
    <source>
        <dbReference type="EMBL" id="GBL95325.1"/>
    </source>
</evidence>
<organism evidence="17 18">
    <name type="scientific">Araneus ventricosus</name>
    <name type="common">Orbweaver spider</name>
    <name type="synonym">Epeira ventricosa</name>
    <dbReference type="NCBI Taxonomy" id="182803"/>
    <lineage>
        <taxon>Eukaryota</taxon>
        <taxon>Metazoa</taxon>
        <taxon>Ecdysozoa</taxon>
        <taxon>Arthropoda</taxon>
        <taxon>Chelicerata</taxon>
        <taxon>Arachnida</taxon>
        <taxon>Araneae</taxon>
        <taxon>Araneomorphae</taxon>
        <taxon>Entelegynae</taxon>
        <taxon>Araneoidea</taxon>
        <taxon>Araneidae</taxon>
        <taxon>Araneus</taxon>
    </lineage>
</organism>
<keyword evidence="7 14" id="KW-0479">Metal-binding</keyword>
<comment type="cofactor">
    <cofactor evidence="1 14">
        <name>heme</name>
        <dbReference type="ChEBI" id="CHEBI:30413"/>
    </cofactor>
</comment>
<dbReference type="InterPro" id="IPR001128">
    <property type="entry name" value="Cyt_P450"/>
</dbReference>
<keyword evidence="16" id="KW-0812">Transmembrane</keyword>
<dbReference type="Proteomes" id="UP000499080">
    <property type="component" value="Unassembled WGS sequence"/>
</dbReference>
<evidence type="ECO:0000256" key="6">
    <source>
        <dbReference type="ARBA" id="ARBA00022617"/>
    </source>
</evidence>
<comment type="function">
    <text evidence="2">May be involved in the metabolism of insect hormones and in the breakdown of synthetic insecticides.</text>
</comment>
<dbReference type="InterPro" id="IPR036396">
    <property type="entry name" value="Cyt_P450_sf"/>
</dbReference>